<dbReference type="InterPro" id="IPR003723">
    <property type="entry name" value="Precorrin-6x_reduct"/>
</dbReference>
<evidence type="ECO:0000256" key="1">
    <source>
        <dbReference type="ARBA" id="ARBA00004953"/>
    </source>
</evidence>
<organism evidence="4 5">
    <name type="scientific">Ilyobacter polytropus (strain ATCC 51220 / DSM 2926 / LMG 16218 / CuHBu1)</name>
    <dbReference type="NCBI Taxonomy" id="572544"/>
    <lineage>
        <taxon>Bacteria</taxon>
        <taxon>Fusobacteriati</taxon>
        <taxon>Fusobacteriota</taxon>
        <taxon>Fusobacteriia</taxon>
        <taxon>Fusobacteriales</taxon>
        <taxon>Fusobacteriaceae</taxon>
        <taxon>Ilyobacter</taxon>
    </lineage>
</organism>
<dbReference type="Pfam" id="PF02571">
    <property type="entry name" value="CbiJ"/>
    <property type="match status" value="1"/>
</dbReference>
<evidence type="ECO:0000313" key="5">
    <source>
        <dbReference type="Proteomes" id="UP000006875"/>
    </source>
</evidence>
<dbReference type="HOGENOM" id="CLU_068627_0_0_0"/>
<dbReference type="PANTHER" id="PTHR36925">
    <property type="entry name" value="COBALT-PRECORRIN-6A REDUCTASE"/>
    <property type="match status" value="1"/>
</dbReference>
<keyword evidence="5" id="KW-1185">Reference proteome</keyword>
<keyword evidence="3" id="KW-0560">Oxidoreductase</keyword>
<dbReference type="Proteomes" id="UP000006875">
    <property type="component" value="Plasmid pILYOP01"/>
</dbReference>
<sequence>MIWIIGGTKDSRDIINKLGDIEIIVSTATEYGKKLLKGLNVVSEPMNKDEMRKFIRANRVDLVLDASHPYAVNVSQNAIEASTAEGIDYLRFEREMLNYDGGVKFTSMEELTKYLGGLKEKILVTLGSNNLSYFKDISNLENIYFRILPVKESLEKAEKAGILPKQLIAVQGPFSKAFNTAIYKNYEIKYVVTKESGSTGGELEKIEAAADCRVKPIILSRPEIDYPWKTGNIDQIIKKVMEYEEA</sequence>
<dbReference type="NCBIfam" id="TIGR00715">
    <property type="entry name" value="precor6x_red"/>
    <property type="match status" value="1"/>
</dbReference>
<geneLocation type="plasmid" evidence="4 5">
    <name>pILYOP01</name>
</geneLocation>
<dbReference type="PROSITE" id="PS51014">
    <property type="entry name" value="COBK_CBIJ"/>
    <property type="match status" value="1"/>
</dbReference>
<evidence type="ECO:0000256" key="3">
    <source>
        <dbReference type="ARBA" id="ARBA00023002"/>
    </source>
</evidence>
<keyword evidence="2" id="KW-0169">Cobalamin biosynthesis</keyword>
<accession>E3HDD2</accession>
<gene>
    <name evidence="4" type="ordered locus">Ilyop_2372</name>
</gene>
<comment type="pathway">
    <text evidence="1">Cofactor biosynthesis; adenosylcobalamin biosynthesis.</text>
</comment>
<dbReference type="UniPathway" id="UPA00148"/>
<evidence type="ECO:0000313" key="4">
    <source>
        <dbReference type="EMBL" id="ADO84132.1"/>
    </source>
</evidence>
<dbReference type="EMBL" id="CP002282">
    <property type="protein sequence ID" value="ADO84132.1"/>
    <property type="molecule type" value="Genomic_DNA"/>
</dbReference>
<dbReference type="OrthoDB" id="9780707at2"/>
<dbReference type="GO" id="GO:0016994">
    <property type="term" value="F:precorrin-6A reductase activity"/>
    <property type="evidence" value="ECO:0007669"/>
    <property type="project" value="InterPro"/>
</dbReference>
<dbReference type="RefSeq" id="WP_013388791.1">
    <property type="nucleotide sequence ID" value="NC_014633.1"/>
</dbReference>
<protein>
    <submittedName>
        <fullName evidence="4">Precorrin-6x reductase</fullName>
    </submittedName>
</protein>
<proteinExistence type="predicted"/>
<name>E3HDD2_ILYPC</name>
<keyword evidence="4" id="KW-0614">Plasmid</keyword>
<evidence type="ECO:0000256" key="2">
    <source>
        <dbReference type="ARBA" id="ARBA00022573"/>
    </source>
</evidence>
<dbReference type="KEGG" id="ipo:Ilyop_2372"/>
<dbReference type="GO" id="GO:0009236">
    <property type="term" value="P:cobalamin biosynthetic process"/>
    <property type="evidence" value="ECO:0007669"/>
    <property type="project" value="UniProtKB-UniPathway"/>
</dbReference>
<dbReference type="AlphaFoldDB" id="E3HDD2"/>
<dbReference type="PANTHER" id="PTHR36925:SF1">
    <property type="entry name" value="COBALT-PRECORRIN-6A REDUCTASE"/>
    <property type="match status" value="1"/>
</dbReference>
<reference evidence="4 5" key="1">
    <citation type="journal article" date="2010" name="Stand. Genomic Sci.">
        <title>Complete genome sequence of Ilyobacter polytropus type strain (CuHbu1).</title>
        <authorList>
            <person name="Sikorski J."/>
            <person name="Chertkov O."/>
            <person name="Lapidus A."/>
            <person name="Nolan M."/>
            <person name="Lucas S."/>
            <person name="Del Rio T.G."/>
            <person name="Tice H."/>
            <person name="Cheng J.F."/>
            <person name="Tapia R."/>
            <person name="Han C."/>
            <person name="Goodwin L."/>
            <person name="Pitluck S."/>
            <person name="Liolios K."/>
            <person name="Ivanova N."/>
            <person name="Mavromatis K."/>
            <person name="Mikhailova N."/>
            <person name="Pati A."/>
            <person name="Chen A."/>
            <person name="Palaniappan K."/>
            <person name="Land M."/>
            <person name="Hauser L."/>
            <person name="Chang Y.J."/>
            <person name="Jeffries C.D."/>
            <person name="Brambilla E."/>
            <person name="Yasawong M."/>
            <person name="Rohde M."/>
            <person name="Pukall R."/>
            <person name="Spring S."/>
            <person name="Goker M."/>
            <person name="Woyke T."/>
            <person name="Bristow J."/>
            <person name="Eisen J.A."/>
            <person name="Markowitz V."/>
            <person name="Hugenholtz P."/>
            <person name="Kyrpides N.C."/>
            <person name="Klenk H.P."/>
        </authorList>
    </citation>
    <scope>NUCLEOTIDE SEQUENCE [LARGE SCALE GENOMIC DNA]</scope>
    <source>
        <strain evidence="5">ATCC 51220 / DSM 2926 / LMG 16218 / CuHBu1</strain>
        <plasmid evidence="5">pILYOP01</plasmid>
    </source>
</reference>